<sequence>MKRSVFTVDEIKKKLEYYCAYQDRCHQEVEKKLSEFRLIPEAREMILLHLMQHDFLNEERFAKSFARGKFRIKQWGRKRIVQELKYRDITEYNIKSALKEIGTDEYMSTLYKVAEIKERAIKEKNAYLKKQKLYQHLYRKGYESDLIQEVIKDVISQKS</sequence>
<gene>
    <name evidence="5" type="primary">recX</name>
    <name evidence="8" type="ORF">ACFSRZ_07625</name>
</gene>
<accession>A0ABW5LT40</accession>
<dbReference type="InterPro" id="IPR053924">
    <property type="entry name" value="RecX_HTH_2nd"/>
</dbReference>
<evidence type="ECO:0000256" key="4">
    <source>
        <dbReference type="ARBA" id="ARBA00022490"/>
    </source>
</evidence>
<name>A0ABW5LT40_9FLAO</name>
<comment type="similarity">
    <text evidence="2 5">Belongs to the RecX family.</text>
</comment>
<feature type="domain" description="RecX second three-helical" evidence="6">
    <location>
        <begin position="57"/>
        <end position="98"/>
    </location>
</feature>
<evidence type="ECO:0000256" key="3">
    <source>
        <dbReference type="ARBA" id="ARBA00018111"/>
    </source>
</evidence>
<evidence type="ECO:0000313" key="8">
    <source>
        <dbReference type="EMBL" id="MFD2567236.1"/>
    </source>
</evidence>
<organism evidence="8 9">
    <name type="scientific">Pseudotenacibaculum haliotis</name>
    <dbReference type="NCBI Taxonomy" id="1862138"/>
    <lineage>
        <taxon>Bacteria</taxon>
        <taxon>Pseudomonadati</taxon>
        <taxon>Bacteroidota</taxon>
        <taxon>Flavobacteriia</taxon>
        <taxon>Flavobacteriales</taxon>
        <taxon>Flavobacteriaceae</taxon>
        <taxon>Pseudotenacibaculum</taxon>
    </lineage>
</organism>
<evidence type="ECO:0000256" key="1">
    <source>
        <dbReference type="ARBA" id="ARBA00004496"/>
    </source>
</evidence>
<dbReference type="HAMAP" id="MF_01114">
    <property type="entry name" value="RecX"/>
    <property type="match status" value="1"/>
</dbReference>
<comment type="function">
    <text evidence="5">Modulates RecA activity.</text>
</comment>
<dbReference type="PANTHER" id="PTHR33602">
    <property type="entry name" value="REGULATORY PROTEIN RECX FAMILY PROTEIN"/>
    <property type="match status" value="1"/>
</dbReference>
<dbReference type="RefSeq" id="WP_379665944.1">
    <property type="nucleotide sequence ID" value="NZ_JBHULH010000003.1"/>
</dbReference>
<dbReference type="Proteomes" id="UP001597508">
    <property type="component" value="Unassembled WGS sequence"/>
</dbReference>
<feature type="domain" description="RecX third three-helical" evidence="7">
    <location>
        <begin position="104"/>
        <end position="151"/>
    </location>
</feature>
<evidence type="ECO:0000259" key="6">
    <source>
        <dbReference type="Pfam" id="PF02631"/>
    </source>
</evidence>
<dbReference type="InterPro" id="IPR036388">
    <property type="entry name" value="WH-like_DNA-bd_sf"/>
</dbReference>
<dbReference type="InterPro" id="IPR003783">
    <property type="entry name" value="Regulatory_RecX"/>
</dbReference>
<dbReference type="Gene3D" id="1.10.10.10">
    <property type="entry name" value="Winged helix-like DNA-binding domain superfamily/Winged helix DNA-binding domain"/>
    <property type="match status" value="2"/>
</dbReference>
<keyword evidence="9" id="KW-1185">Reference proteome</keyword>
<dbReference type="Pfam" id="PF02631">
    <property type="entry name" value="RecX_HTH2"/>
    <property type="match status" value="1"/>
</dbReference>
<keyword evidence="4 5" id="KW-0963">Cytoplasm</keyword>
<dbReference type="Pfam" id="PF21981">
    <property type="entry name" value="RecX_HTH3"/>
    <property type="match status" value="1"/>
</dbReference>
<dbReference type="EMBL" id="JBHULH010000003">
    <property type="protein sequence ID" value="MFD2567236.1"/>
    <property type="molecule type" value="Genomic_DNA"/>
</dbReference>
<evidence type="ECO:0000313" key="9">
    <source>
        <dbReference type="Proteomes" id="UP001597508"/>
    </source>
</evidence>
<evidence type="ECO:0000259" key="7">
    <source>
        <dbReference type="Pfam" id="PF21981"/>
    </source>
</evidence>
<reference evidence="9" key="1">
    <citation type="journal article" date="2019" name="Int. J. Syst. Evol. Microbiol.">
        <title>The Global Catalogue of Microorganisms (GCM) 10K type strain sequencing project: providing services to taxonomists for standard genome sequencing and annotation.</title>
        <authorList>
            <consortium name="The Broad Institute Genomics Platform"/>
            <consortium name="The Broad Institute Genome Sequencing Center for Infectious Disease"/>
            <person name="Wu L."/>
            <person name="Ma J."/>
        </authorList>
    </citation>
    <scope>NUCLEOTIDE SEQUENCE [LARGE SCALE GENOMIC DNA]</scope>
    <source>
        <strain evidence="9">KCTC 52127</strain>
    </source>
</reference>
<comment type="subcellular location">
    <subcellularLocation>
        <location evidence="1 5">Cytoplasm</location>
    </subcellularLocation>
</comment>
<dbReference type="InterPro" id="IPR053925">
    <property type="entry name" value="RecX_HTH_3rd"/>
</dbReference>
<evidence type="ECO:0000256" key="5">
    <source>
        <dbReference type="HAMAP-Rule" id="MF_01114"/>
    </source>
</evidence>
<proteinExistence type="inferred from homology"/>
<dbReference type="PANTHER" id="PTHR33602:SF1">
    <property type="entry name" value="REGULATORY PROTEIN RECX FAMILY PROTEIN"/>
    <property type="match status" value="1"/>
</dbReference>
<comment type="caution">
    <text evidence="8">The sequence shown here is derived from an EMBL/GenBank/DDBJ whole genome shotgun (WGS) entry which is preliminary data.</text>
</comment>
<protein>
    <recommendedName>
        <fullName evidence="3 5">Regulatory protein RecX</fullName>
    </recommendedName>
</protein>
<evidence type="ECO:0000256" key="2">
    <source>
        <dbReference type="ARBA" id="ARBA00009695"/>
    </source>
</evidence>